<dbReference type="InterPro" id="IPR050194">
    <property type="entry name" value="Glycosyltransferase_grp1"/>
</dbReference>
<evidence type="ECO:0000259" key="1">
    <source>
        <dbReference type="Pfam" id="PF00534"/>
    </source>
</evidence>
<feature type="domain" description="Glycosyl transferase family 1" evidence="1">
    <location>
        <begin position="218"/>
        <end position="391"/>
    </location>
</feature>
<dbReference type="SUPFAM" id="SSF53756">
    <property type="entry name" value="UDP-Glycosyltransferase/glycogen phosphorylase"/>
    <property type="match status" value="1"/>
</dbReference>
<protein>
    <submittedName>
        <fullName evidence="3">Glycosyltransferase family 1 protein</fullName>
    </submittedName>
</protein>
<dbReference type="Proteomes" id="UP000230790">
    <property type="component" value="Unassembled WGS sequence"/>
</dbReference>
<evidence type="ECO:0000313" key="4">
    <source>
        <dbReference type="Proteomes" id="UP000230790"/>
    </source>
</evidence>
<dbReference type="GO" id="GO:0016757">
    <property type="term" value="F:glycosyltransferase activity"/>
    <property type="evidence" value="ECO:0007669"/>
    <property type="project" value="InterPro"/>
</dbReference>
<dbReference type="AlphaFoldDB" id="A0A2M8QE24"/>
<feature type="domain" description="Glycosyltransferase subfamily 4-like N-terminal" evidence="2">
    <location>
        <begin position="22"/>
        <end position="204"/>
    </location>
</feature>
<reference evidence="3 4" key="1">
    <citation type="submission" date="2017-11" db="EMBL/GenBank/DDBJ databases">
        <title>Evolution of Phototrophy in the Chloroflexi Phylum Driven by Horizontal Gene Transfer.</title>
        <authorList>
            <person name="Ward L.M."/>
            <person name="Hemp J."/>
            <person name="Shih P.M."/>
            <person name="Mcglynn S.E."/>
            <person name="Fischer W."/>
        </authorList>
    </citation>
    <scope>NUCLEOTIDE SEQUENCE [LARGE SCALE GENOMIC DNA]</scope>
    <source>
        <strain evidence="3">JP3_7</strain>
    </source>
</reference>
<dbReference type="Pfam" id="PF13439">
    <property type="entry name" value="Glyco_transf_4"/>
    <property type="match status" value="1"/>
</dbReference>
<sequence length="420" mass="46914">MRIALISFHTSPLATLGGKDTGGMNVFVREVARELSRRGIATDVFTRSQSAQSLRIDPRLGPNVRVINVPAGPEAPAPKDSLHQFVPAFTEWICRFTHEESRRRPPYDAIHAHYWLSGLVAEALRACWGVKFAITFHTLAELKNQIAPRDQERESEIRLRSECHLCSVADRITANTSVEKQQLVRFYGAGSSRIRIVPPGVDLSLFHPIEQNYAKSVVGIPPSHRMILFAGRIERLKGIDTLFKAMALLKAKRDDWDWDHLCVVVIGGDPSAAGQRENEEMARLHELRDELGLDQLVIFLGARDQDVLQYYYAAAEMLVMPSHYESFGMVALEAMACGTPVIASDVGGLSVLVQHNKTGLRVKVNDPAELARAIEKLMDDDVHRRRMGHAASCYAEAYAWPKVVEKLLGVYRELAEMGGR</sequence>
<evidence type="ECO:0000313" key="3">
    <source>
        <dbReference type="EMBL" id="PJF48056.1"/>
    </source>
</evidence>
<dbReference type="Pfam" id="PF00534">
    <property type="entry name" value="Glycos_transf_1"/>
    <property type="match status" value="1"/>
</dbReference>
<dbReference type="PANTHER" id="PTHR45947:SF3">
    <property type="entry name" value="SULFOQUINOVOSYL TRANSFERASE SQD2"/>
    <property type="match status" value="1"/>
</dbReference>
<dbReference type="InterPro" id="IPR028098">
    <property type="entry name" value="Glyco_trans_4-like_N"/>
</dbReference>
<organism evidence="3 4">
    <name type="scientific">Candidatus Thermofonsia Clade 3 bacterium</name>
    <dbReference type="NCBI Taxonomy" id="2364212"/>
    <lineage>
        <taxon>Bacteria</taxon>
        <taxon>Bacillati</taxon>
        <taxon>Chloroflexota</taxon>
        <taxon>Candidatus Thermofontia</taxon>
        <taxon>Candidatus Thermofonsia Clade 3</taxon>
    </lineage>
</organism>
<dbReference type="InterPro" id="IPR001296">
    <property type="entry name" value="Glyco_trans_1"/>
</dbReference>
<comment type="caution">
    <text evidence="3">The sequence shown here is derived from an EMBL/GenBank/DDBJ whole genome shotgun (WGS) entry which is preliminary data.</text>
</comment>
<name>A0A2M8QE24_9CHLR</name>
<accession>A0A2M8QE24</accession>
<keyword evidence="3" id="KW-0808">Transferase</keyword>
<proteinExistence type="predicted"/>
<dbReference type="Gene3D" id="3.40.50.2000">
    <property type="entry name" value="Glycogen Phosphorylase B"/>
    <property type="match status" value="2"/>
</dbReference>
<dbReference type="EMBL" id="PGTN01000026">
    <property type="protein sequence ID" value="PJF48056.1"/>
    <property type="molecule type" value="Genomic_DNA"/>
</dbReference>
<evidence type="ECO:0000259" key="2">
    <source>
        <dbReference type="Pfam" id="PF13439"/>
    </source>
</evidence>
<dbReference type="PANTHER" id="PTHR45947">
    <property type="entry name" value="SULFOQUINOVOSYL TRANSFERASE SQD2"/>
    <property type="match status" value="1"/>
</dbReference>
<gene>
    <name evidence="3" type="ORF">CUN48_05535</name>
</gene>